<reference evidence="1 2" key="1">
    <citation type="submission" date="2018-10" db="EMBL/GenBank/DDBJ databases">
        <title>A high-quality apple genome assembly.</title>
        <authorList>
            <person name="Hu J."/>
        </authorList>
    </citation>
    <scope>NUCLEOTIDE SEQUENCE [LARGE SCALE GENOMIC DNA]</scope>
    <source>
        <strain evidence="2">cv. HFTH1</strain>
        <tissue evidence="1">Young leaf</tissue>
    </source>
</reference>
<protein>
    <submittedName>
        <fullName evidence="1">Uncharacterized protein</fullName>
    </submittedName>
</protein>
<dbReference type="Proteomes" id="UP000290289">
    <property type="component" value="Unassembled WGS sequence"/>
</dbReference>
<accession>A0A498KQ40</accession>
<name>A0A498KQ40_MALDO</name>
<sequence length="113" mass="12874">MEVIDTGAPLNTRTTSPIHRSAPAFIQLDTKLSILKQELNPLSSWRKNRLFEELEWVKHTHYGIDQQHCQSSWGVSVFAEIKSSSSLRQMNEPPGARMRVGLTALTMRNIPRC</sequence>
<organism evidence="1 2">
    <name type="scientific">Malus domestica</name>
    <name type="common">Apple</name>
    <name type="synonym">Pyrus malus</name>
    <dbReference type="NCBI Taxonomy" id="3750"/>
    <lineage>
        <taxon>Eukaryota</taxon>
        <taxon>Viridiplantae</taxon>
        <taxon>Streptophyta</taxon>
        <taxon>Embryophyta</taxon>
        <taxon>Tracheophyta</taxon>
        <taxon>Spermatophyta</taxon>
        <taxon>Magnoliopsida</taxon>
        <taxon>eudicotyledons</taxon>
        <taxon>Gunneridae</taxon>
        <taxon>Pentapetalae</taxon>
        <taxon>rosids</taxon>
        <taxon>fabids</taxon>
        <taxon>Rosales</taxon>
        <taxon>Rosaceae</taxon>
        <taxon>Amygdaloideae</taxon>
        <taxon>Maleae</taxon>
        <taxon>Malus</taxon>
    </lineage>
</organism>
<gene>
    <name evidence="1" type="ORF">DVH24_037519</name>
</gene>
<comment type="caution">
    <text evidence="1">The sequence shown here is derived from an EMBL/GenBank/DDBJ whole genome shotgun (WGS) entry which is preliminary data.</text>
</comment>
<dbReference type="AlphaFoldDB" id="A0A498KQ40"/>
<keyword evidence="2" id="KW-1185">Reference proteome</keyword>
<evidence type="ECO:0000313" key="1">
    <source>
        <dbReference type="EMBL" id="RXI09998.1"/>
    </source>
</evidence>
<evidence type="ECO:0000313" key="2">
    <source>
        <dbReference type="Proteomes" id="UP000290289"/>
    </source>
</evidence>
<dbReference type="EMBL" id="RDQH01000070">
    <property type="protein sequence ID" value="RXI09998.1"/>
    <property type="molecule type" value="Genomic_DNA"/>
</dbReference>
<dbReference type="STRING" id="3750.A0A498KQ40"/>
<proteinExistence type="predicted"/>